<comment type="similarity">
    <text evidence="2">Belongs to the PER33/POM33 family.</text>
</comment>
<evidence type="ECO:0000256" key="2">
    <source>
        <dbReference type="ARBA" id="ARBA00007322"/>
    </source>
</evidence>
<evidence type="ECO:0000256" key="6">
    <source>
        <dbReference type="SAM" id="Phobius"/>
    </source>
</evidence>
<protein>
    <submittedName>
        <fullName evidence="7">Uncharacterized protein</fullName>
    </submittedName>
</protein>
<feature type="transmembrane region" description="Helical" evidence="6">
    <location>
        <begin position="83"/>
        <end position="105"/>
    </location>
</feature>
<evidence type="ECO:0000256" key="3">
    <source>
        <dbReference type="ARBA" id="ARBA00022692"/>
    </source>
</evidence>
<keyword evidence="4 6" id="KW-1133">Transmembrane helix</keyword>
<organism evidence="7 8">
    <name type="scientific">Paramicrosporidium saccamoebae</name>
    <dbReference type="NCBI Taxonomy" id="1246581"/>
    <lineage>
        <taxon>Eukaryota</taxon>
        <taxon>Fungi</taxon>
        <taxon>Fungi incertae sedis</taxon>
        <taxon>Cryptomycota</taxon>
        <taxon>Cryptomycota incertae sedis</taxon>
        <taxon>Paramicrosporidium</taxon>
    </lineage>
</organism>
<reference evidence="7 8" key="1">
    <citation type="submission" date="2016-10" db="EMBL/GenBank/DDBJ databases">
        <title>The genome of Paramicrosporidium saccamoebae is the missing link in understanding Cryptomycota and Microsporidia evolution.</title>
        <authorList>
            <person name="Quandt C.A."/>
            <person name="Beaudet D."/>
            <person name="Corsaro D."/>
            <person name="Michel R."/>
            <person name="Corradi N."/>
            <person name="James T."/>
        </authorList>
    </citation>
    <scope>NUCLEOTIDE SEQUENCE [LARGE SCALE GENOMIC DNA]</scope>
    <source>
        <strain evidence="7 8">KSL3</strain>
    </source>
</reference>
<keyword evidence="8" id="KW-1185">Reference proteome</keyword>
<evidence type="ECO:0000256" key="1">
    <source>
        <dbReference type="ARBA" id="ARBA00004141"/>
    </source>
</evidence>
<evidence type="ECO:0000256" key="5">
    <source>
        <dbReference type="ARBA" id="ARBA00023136"/>
    </source>
</evidence>
<name>A0A2H9TH84_9FUNG</name>
<dbReference type="Pfam" id="PF03661">
    <property type="entry name" value="TMEM33_Pom33"/>
    <property type="match status" value="1"/>
</dbReference>
<dbReference type="STRING" id="1246581.A0A2H9TH84"/>
<comment type="subcellular location">
    <subcellularLocation>
        <location evidence="1">Membrane</location>
        <topology evidence="1">Multi-pass membrane protein</topology>
    </subcellularLocation>
</comment>
<dbReference type="Proteomes" id="UP000240830">
    <property type="component" value="Unassembled WGS sequence"/>
</dbReference>
<feature type="transmembrane region" description="Helical" evidence="6">
    <location>
        <begin position="44"/>
        <end position="62"/>
    </location>
</feature>
<evidence type="ECO:0000256" key="4">
    <source>
        <dbReference type="ARBA" id="ARBA00022989"/>
    </source>
</evidence>
<accession>A0A2H9TH84</accession>
<feature type="transmembrane region" description="Helical" evidence="6">
    <location>
        <begin position="151"/>
        <end position="175"/>
    </location>
</feature>
<dbReference type="PANTHER" id="PTHR12703">
    <property type="entry name" value="TRANSMEMBRANE PROTEIN 33"/>
    <property type="match status" value="1"/>
</dbReference>
<comment type="caution">
    <text evidence="7">The sequence shown here is derived from an EMBL/GenBank/DDBJ whole genome shotgun (WGS) entry which is preliminary data.</text>
</comment>
<evidence type="ECO:0000313" key="7">
    <source>
        <dbReference type="EMBL" id="PJF17132.1"/>
    </source>
</evidence>
<dbReference type="GO" id="GO:0005783">
    <property type="term" value="C:endoplasmic reticulum"/>
    <property type="evidence" value="ECO:0007669"/>
    <property type="project" value="TreeGrafter"/>
</dbReference>
<dbReference type="GO" id="GO:0016020">
    <property type="term" value="C:membrane"/>
    <property type="evidence" value="ECO:0007669"/>
    <property type="project" value="UniProtKB-SubCell"/>
</dbReference>
<gene>
    <name evidence="7" type="ORF">PSACC_03076</name>
</gene>
<dbReference type="EMBL" id="MTSL01000190">
    <property type="protein sequence ID" value="PJF17132.1"/>
    <property type="molecule type" value="Genomic_DNA"/>
</dbReference>
<keyword evidence="3 6" id="KW-0812">Transmembrane</keyword>
<sequence length="240" mass="26466">MTVSAGKDSGSTAARAVEKNTVYGAGHAIFLLGSILYFVTSGVFFYKVALLGLLATLMLEVYSTCMTATSIADALFSSESTPYFYLSLLLYILPPNSILLLPLALQSMLHLNAFARARLSSMAWWSQVAPYSTQLLALRPLLLDVTAHLELVVLPMLLLSIFSSGLALPVVYGSFLRWQYFVSPRTRSTVGVWDETATKLVENPHCPRQVRKVYGNVQGMLKKWMKTQGVQMNRSASKAK</sequence>
<evidence type="ECO:0000313" key="8">
    <source>
        <dbReference type="Proteomes" id="UP000240830"/>
    </source>
</evidence>
<dbReference type="AlphaFoldDB" id="A0A2H9TH84"/>
<dbReference type="GO" id="GO:0071786">
    <property type="term" value="P:endoplasmic reticulum tubular network organization"/>
    <property type="evidence" value="ECO:0007669"/>
    <property type="project" value="TreeGrafter"/>
</dbReference>
<dbReference type="PANTHER" id="PTHR12703:SF4">
    <property type="entry name" value="TRANSMEMBRANE PROTEIN 33"/>
    <property type="match status" value="1"/>
</dbReference>
<feature type="transmembrane region" description="Helical" evidence="6">
    <location>
        <begin position="21"/>
        <end position="38"/>
    </location>
</feature>
<proteinExistence type="inferred from homology"/>
<dbReference type="GO" id="GO:0061024">
    <property type="term" value="P:membrane organization"/>
    <property type="evidence" value="ECO:0007669"/>
    <property type="project" value="TreeGrafter"/>
</dbReference>
<dbReference type="InterPro" id="IPR005344">
    <property type="entry name" value="TMEM33/Pom33"/>
</dbReference>
<dbReference type="InterPro" id="IPR051645">
    <property type="entry name" value="PER33/POM33_regulator"/>
</dbReference>
<keyword evidence="5 6" id="KW-0472">Membrane</keyword>